<keyword evidence="1" id="KW-0805">Transcription regulation</keyword>
<dbReference type="InterPro" id="IPR052067">
    <property type="entry name" value="Metal_resp_HTH_trans_reg"/>
</dbReference>
<protein>
    <submittedName>
        <fullName evidence="6">DNA-binding transcriptional regulator, MarR family</fullName>
    </submittedName>
</protein>
<dbReference type="GeneID" id="94694531"/>
<evidence type="ECO:0000256" key="2">
    <source>
        <dbReference type="ARBA" id="ARBA00023125"/>
    </source>
</evidence>
<keyword evidence="3" id="KW-0804">Transcription</keyword>
<feature type="compositionally biased region" description="Low complexity" evidence="4">
    <location>
        <begin position="10"/>
        <end position="21"/>
    </location>
</feature>
<dbReference type="RefSeq" id="WP_074923063.1">
    <property type="nucleotide sequence ID" value="NZ_CP141274.1"/>
</dbReference>
<dbReference type="GO" id="GO:0003677">
    <property type="term" value="F:DNA binding"/>
    <property type="evidence" value="ECO:0007669"/>
    <property type="project" value="UniProtKB-KW"/>
</dbReference>
<dbReference type="InterPro" id="IPR036390">
    <property type="entry name" value="WH_DNA-bd_sf"/>
</dbReference>
<dbReference type="PRINTS" id="PR00598">
    <property type="entry name" value="HTHMARR"/>
</dbReference>
<accession>A0A1H3RPW7</accession>
<evidence type="ECO:0000313" key="7">
    <source>
        <dbReference type="Proteomes" id="UP000183417"/>
    </source>
</evidence>
<dbReference type="PANTHER" id="PTHR35790:SF4">
    <property type="entry name" value="HTH-TYPE TRANSCRIPTIONAL REGULATOR PCHR"/>
    <property type="match status" value="1"/>
</dbReference>
<organism evidence="6 7">
    <name type="scientific">Delftia lacustris</name>
    <dbReference type="NCBI Taxonomy" id="558537"/>
    <lineage>
        <taxon>Bacteria</taxon>
        <taxon>Pseudomonadati</taxon>
        <taxon>Pseudomonadota</taxon>
        <taxon>Betaproteobacteria</taxon>
        <taxon>Burkholderiales</taxon>
        <taxon>Comamonadaceae</taxon>
        <taxon>Delftia</taxon>
    </lineage>
</organism>
<evidence type="ECO:0000256" key="3">
    <source>
        <dbReference type="ARBA" id="ARBA00023163"/>
    </source>
</evidence>
<dbReference type="Pfam" id="PF12802">
    <property type="entry name" value="MarR_2"/>
    <property type="match status" value="1"/>
</dbReference>
<dbReference type="AlphaFoldDB" id="A0A1H3RPW7"/>
<dbReference type="Proteomes" id="UP000183417">
    <property type="component" value="Unassembled WGS sequence"/>
</dbReference>
<dbReference type="InterPro" id="IPR000835">
    <property type="entry name" value="HTH_MarR-typ"/>
</dbReference>
<feature type="domain" description="HTH marR-type" evidence="5">
    <location>
        <begin position="32"/>
        <end position="166"/>
    </location>
</feature>
<gene>
    <name evidence="6" type="ORF">SAMN05421547_11672</name>
</gene>
<evidence type="ECO:0000313" key="6">
    <source>
        <dbReference type="EMBL" id="SDZ27405.1"/>
    </source>
</evidence>
<reference evidence="6 7" key="1">
    <citation type="submission" date="2016-10" db="EMBL/GenBank/DDBJ databases">
        <authorList>
            <person name="de Groot N.N."/>
        </authorList>
    </citation>
    <scope>NUCLEOTIDE SEQUENCE [LARGE SCALE GENOMIC DNA]</scope>
    <source>
        <strain evidence="6 7">LMG 24775</strain>
    </source>
</reference>
<dbReference type="GO" id="GO:0003700">
    <property type="term" value="F:DNA-binding transcription factor activity"/>
    <property type="evidence" value="ECO:0007669"/>
    <property type="project" value="InterPro"/>
</dbReference>
<dbReference type="PROSITE" id="PS50995">
    <property type="entry name" value="HTH_MARR_2"/>
    <property type="match status" value="1"/>
</dbReference>
<evidence type="ECO:0000256" key="4">
    <source>
        <dbReference type="SAM" id="MobiDB-lite"/>
    </source>
</evidence>
<dbReference type="InterPro" id="IPR036388">
    <property type="entry name" value="WH-like_DNA-bd_sf"/>
</dbReference>
<proteinExistence type="predicted"/>
<dbReference type="PANTHER" id="PTHR35790">
    <property type="entry name" value="HTH-TYPE TRANSCRIPTIONAL REGULATOR PCHR"/>
    <property type="match status" value="1"/>
</dbReference>
<feature type="region of interest" description="Disordered" evidence="4">
    <location>
        <begin position="1"/>
        <end position="21"/>
    </location>
</feature>
<keyword evidence="2 6" id="KW-0238">DNA-binding</keyword>
<dbReference type="Gene3D" id="1.10.10.10">
    <property type="entry name" value="Winged helix-like DNA-binding domain superfamily/Winged helix DNA-binding domain"/>
    <property type="match status" value="1"/>
</dbReference>
<evidence type="ECO:0000256" key="1">
    <source>
        <dbReference type="ARBA" id="ARBA00023015"/>
    </source>
</evidence>
<sequence>MPRPRTSTIPAADAATGPAPDTQVCSQTLALEDFITFRLGALSNALQTQVTRHYIAPASPVGLTEWRLMGQIQRHGELHASALSRLSLMDKAQISRALQPLIDRGWVLRRADPQHARRHLLQLSEAGQALFDEVLSRARPYQAALLNALTADERAMLERILDKLGRASQALDQGLDQGLDA</sequence>
<dbReference type="EMBL" id="FNPE01000016">
    <property type="protein sequence ID" value="SDZ27405.1"/>
    <property type="molecule type" value="Genomic_DNA"/>
</dbReference>
<dbReference type="SUPFAM" id="SSF46785">
    <property type="entry name" value="Winged helix' DNA-binding domain"/>
    <property type="match status" value="1"/>
</dbReference>
<evidence type="ECO:0000259" key="5">
    <source>
        <dbReference type="PROSITE" id="PS50995"/>
    </source>
</evidence>
<name>A0A1H3RPW7_9BURK</name>
<dbReference type="SMART" id="SM00347">
    <property type="entry name" value="HTH_MARR"/>
    <property type="match status" value="1"/>
</dbReference>